<evidence type="ECO:0000256" key="1">
    <source>
        <dbReference type="SAM" id="Phobius"/>
    </source>
</evidence>
<evidence type="ECO:0000313" key="3">
    <source>
        <dbReference type="EMBL" id="SAI84288.1"/>
    </source>
</evidence>
<gene>
    <name evidence="2" type="primary">ORF-c10_023</name>
    <name evidence="3" type="ORF">SSOP1_0734</name>
</gene>
<accession>Q9UX96</accession>
<organism evidence="2">
    <name type="scientific">Saccharolobus solfataricus</name>
    <name type="common">Sulfolobus solfataricus</name>
    <dbReference type="NCBI Taxonomy" id="2287"/>
    <lineage>
        <taxon>Archaea</taxon>
        <taxon>Thermoproteota</taxon>
        <taxon>Thermoprotei</taxon>
        <taxon>Sulfolobales</taxon>
        <taxon>Sulfolobaceae</taxon>
        <taxon>Saccharolobus</taxon>
    </lineage>
</organism>
<dbReference type="EMBL" id="LT549890">
    <property type="protein sequence ID" value="SAI84288.1"/>
    <property type="molecule type" value="Genomic_DNA"/>
</dbReference>
<proteinExistence type="predicted"/>
<dbReference type="Proteomes" id="UP000076770">
    <property type="component" value="Chromosome i"/>
</dbReference>
<feature type="transmembrane region" description="Helical" evidence="1">
    <location>
        <begin position="62"/>
        <end position="88"/>
    </location>
</feature>
<dbReference type="AlphaFoldDB" id="Q9UX96"/>
<keyword evidence="1" id="KW-0472">Membrane</keyword>
<protein>
    <submittedName>
        <fullName evidence="2">Uncharacterized protein ORF-c10_023</fullName>
    </submittedName>
</protein>
<feature type="transmembrane region" description="Helical" evidence="1">
    <location>
        <begin position="21"/>
        <end position="42"/>
    </location>
</feature>
<dbReference type="EMBL" id="Y18930">
    <property type="protein sequence ID" value="CAB57596.1"/>
    <property type="molecule type" value="Genomic_DNA"/>
</dbReference>
<evidence type="ECO:0000313" key="4">
    <source>
        <dbReference type="Proteomes" id="UP000076770"/>
    </source>
</evidence>
<reference evidence="2" key="1">
    <citation type="journal article" date="2000" name="Genome">
        <title>Gene content and organization of a 281-kbp contig from the genome of the extremely thermophilic archaeon, Sulfolobus solfataricus P2.</title>
        <authorList>
            <person name="Charlebois R.L."/>
            <person name="Singh R.K."/>
            <person name="Chan-Weiher C.C.-Y."/>
            <person name="Allard G."/>
            <person name="Chow C."/>
            <person name="Confalonieri F."/>
            <person name="Curtis B."/>
            <person name="Duguet M."/>
            <person name="Erauso G."/>
            <person name="Faguy D."/>
            <person name="Gaasterland T."/>
            <person name="Garrett R.A."/>
            <person name="Gordon P."/>
            <person name="Jeffries A.C."/>
            <person name="Kozera C."/>
            <person name="Kushwaha N."/>
            <person name="Lafleur E."/>
            <person name="Medina N."/>
            <person name="Peng X."/>
            <person name="Penny S.L."/>
            <person name="She Q."/>
            <person name="St Jean A."/>
            <person name="van der Oost J."/>
            <person name="Young F."/>
            <person name="Zivanovic Y."/>
            <person name="Doolittle W.F."/>
            <person name="Ragan M.A."/>
            <person name="Sensen C.W."/>
        </authorList>
    </citation>
    <scope>NUCLEOTIDE SEQUENCE</scope>
    <source>
        <strain evidence="2">P2</strain>
    </source>
</reference>
<name>Q9UX96_SACSO</name>
<keyword evidence="1" id="KW-0812">Transmembrane</keyword>
<evidence type="ECO:0000313" key="2">
    <source>
        <dbReference type="EMBL" id="CAB57596.1"/>
    </source>
</evidence>
<reference evidence="3" key="2">
    <citation type="submission" date="2016-04" db="EMBL/GenBank/DDBJ databases">
        <authorList>
            <person name="Evans L.H."/>
            <person name="Alamgir A."/>
            <person name="Owens N."/>
            <person name="Weber N.D."/>
            <person name="Virtaneva K."/>
            <person name="Barbian K."/>
            <person name="Babar A."/>
            <person name="Rosenke K."/>
        </authorList>
    </citation>
    <scope>NUCLEOTIDE SEQUENCE</scope>
    <source>
        <strain evidence="3">P1</strain>
    </source>
</reference>
<keyword evidence="1" id="KW-1133">Transmembrane helix</keyword>
<reference evidence="4" key="3">
    <citation type="submission" date="2016-04" db="EMBL/GenBank/DDBJ databases">
        <authorList>
            <person name="Shah S.A."/>
            <person name="Garrett R.A."/>
        </authorList>
    </citation>
    <scope>NUCLEOTIDE SEQUENCE [LARGE SCALE GENOMIC DNA]</scope>
    <source>
        <strain evidence="4">ATCC 35091 / DSM 1616 / JCM 8930 / NBRC 15331 / P1</strain>
    </source>
</reference>
<sequence length="107" mass="11475">MFRRFKRYHISYTTNVARLAIFGHLSAASLAIGPLTSVPFGVPSGFIITTALSSKEIHVPSGLLYGILCLTITALNFCFLTSGVPFLIDTITISAMLANGTLLKTPL</sequence>